<dbReference type="AlphaFoldDB" id="I3SX26"/>
<organism evidence="1">
    <name type="scientific">Lotus japonicus</name>
    <name type="common">Lotus corniculatus var. japonicus</name>
    <dbReference type="NCBI Taxonomy" id="34305"/>
    <lineage>
        <taxon>Eukaryota</taxon>
        <taxon>Viridiplantae</taxon>
        <taxon>Streptophyta</taxon>
        <taxon>Embryophyta</taxon>
        <taxon>Tracheophyta</taxon>
        <taxon>Spermatophyta</taxon>
        <taxon>Magnoliopsida</taxon>
        <taxon>eudicotyledons</taxon>
        <taxon>Gunneridae</taxon>
        <taxon>Pentapetalae</taxon>
        <taxon>rosids</taxon>
        <taxon>fabids</taxon>
        <taxon>Fabales</taxon>
        <taxon>Fabaceae</taxon>
        <taxon>Papilionoideae</taxon>
        <taxon>50 kb inversion clade</taxon>
        <taxon>NPAAA clade</taxon>
        <taxon>Hologalegina</taxon>
        <taxon>robinioid clade</taxon>
        <taxon>Loteae</taxon>
        <taxon>Lotus</taxon>
    </lineage>
</organism>
<protein>
    <submittedName>
        <fullName evidence="1">Uncharacterized protein</fullName>
    </submittedName>
</protein>
<proteinExistence type="evidence at transcript level"/>
<name>I3SX26_LOTJA</name>
<reference evidence="1" key="1">
    <citation type="submission" date="2012-05" db="EMBL/GenBank/DDBJ databases">
        <authorList>
            <person name="Krishnakumar V."/>
            <person name="Cheung F."/>
            <person name="Xiao Y."/>
            <person name="Chan A."/>
            <person name="Moskal W.A."/>
            <person name="Town C.D."/>
        </authorList>
    </citation>
    <scope>NUCLEOTIDE SEQUENCE</scope>
</reference>
<sequence>MNTISITSKGLIYTIIYKQRYSIGTAYFNAYFGSINKVPCLSILFP</sequence>
<accession>I3SX26</accession>
<dbReference type="EMBL" id="BT145024">
    <property type="protein sequence ID" value="AFK44818.1"/>
    <property type="molecule type" value="mRNA"/>
</dbReference>
<evidence type="ECO:0000313" key="1">
    <source>
        <dbReference type="EMBL" id="AFK44818.1"/>
    </source>
</evidence>